<comment type="caution">
    <text evidence="2">The sequence shown here is derived from an EMBL/GenBank/DDBJ whole genome shotgun (WGS) entry which is preliminary data.</text>
</comment>
<dbReference type="AlphaFoldDB" id="A0A6L9EBH5"/>
<keyword evidence="3" id="KW-1185">Reference proteome</keyword>
<gene>
    <name evidence="2" type="ORF">GTQ38_08800</name>
</gene>
<dbReference type="PANTHER" id="PTHR34262">
    <property type="entry name" value="TRANSMEMBRANE PROTEIN 220"/>
    <property type="match status" value="1"/>
</dbReference>
<feature type="transmembrane region" description="Helical" evidence="1">
    <location>
        <begin position="29"/>
        <end position="48"/>
    </location>
</feature>
<evidence type="ECO:0000313" key="2">
    <source>
        <dbReference type="EMBL" id="NAS12097.1"/>
    </source>
</evidence>
<name>A0A6L9EBH5_9FLAO</name>
<organism evidence="2 3">
    <name type="scientific">Poritiphilus flavus</name>
    <dbReference type="NCBI Taxonomy" id="2697053"/>
    <lineage>
        <taxon>Bacteria</taxon>
        <taxon>Pseudomonadati</taxon>
        <taxon>Bacteroidota</taxon>
        <taxon>Flavobacteriia</taxon>
        <taxon>Flavobacteriales</taxon>
        <taxon>Flavobacteriaceae</taxon>
        <taxon>Poritiphilus</taxon>
    </lineage>
</organism>
<proteinExistence type="predicted"/>
<feature type="transmembrane region" description="Helical" evidence="1">
    <location>
        <begin position="91"/>
        <end position="110"/>
    </location>
</feature>
<dbReference type="RefSeq" id="WP_161435124.1">
    <property type="nucleotide sequence ID" value="NZ_WXYO01000003.1"/>
</dbReference>
<feature type="transmembrane region" description="Helical" evidence="1">
    <location>
        <begin position="53"/>
        <end position="71"/>
    </location>
</feature>
<dbReference type="PANTHER" id="PTHR34262:SF1">
    <property type="entry name" value="TRANSMEMBRANE PROTEIN 220"/>
    <property type="match status" value="1"/>
</dbReference>
<keyword evidence="1" id="KW-1133">Transmembrane helix</keyword>
<evidence type="ECO:0000313" key="3">
    <source>
        <dbReference type="Proteomes" id="UP000475249"/>
    </source>
</evidence>
<dbReference type="InterPro" id="IPR029377">
    <property type="entry name" value="TMEM220"/>
</dbReference>
<keyword evidence="1" id="KW-0812">Transmembrane</keyword>
<dbReference type="EMBL" id="WXYO01000003">
    <property type="protein sequence ID" value="NAS12097.1"/>
    <property type="molecule type" value="Genomic_DNA"/>
</dbReference>
<keyword evidence="1" id="KW-0472">Membrane</keyword>
<protein>
    <recommendedName>
        <fullName evidence="4">Transmembrane family 220, helix</fullName>
    </recommendedName>
</protein>
<sequence>MKTLFNGIAILFSILFAYAAIVQFNDPDAYLWFAIYGLAILASILFLVKRLSFLTAVILAVLYLGGTFMLWPEKFEGVEIGQGDIVNIERAREALGLLIVAVVMLVYAIGARMRSRS</sequence>
<reference evidence="2 3" key="1">
    <citation type="submission" date="2020-01" db="EMBL/GenBank/DDBJ databases">
        <title>Bacteria diversity of Porities sp.</title>
        <authorList>
            <person name="Wang G."/>
        </authorList>
    </citation>
    <scope>NUCLEOTIDE SEQUENCE [LARGE SCALE GENOMIC DNA]</scope>
    <source>
        <strain evidence="2 3">R33</strain>
    </source>
</reference>
<evidence type="ECO:0008006" key="4">
    <source>
        <dbReference type="Google" id="ProtNLM"/>
    </source>
</evidence>
<dbReference type="Proteomes" id="UP000475249">
    <property type="component" value="Unassembled WGS sequence"/>
</dbReference>
<accession>A0A6L9EBH5</accession>
<evidence type="ECO:0000256" key="1">
    <source>
        <dbReference type="SAM" id="Phobius"/>
    </source>
</evidence>
<dbReference type="Pfam" id="PF15071">
    <property type="entry name" value="TMEM220"/>
    <property type="match status" value="1"/>
</dbReference>